<feature type="compositionally biased region" description="Acidic residues" evidence="1">
    <location>
        <begin position="643"/>
        <end position="658"/>
    </location>
</feature>
<evidence type="ECO:0008006" key="4">
    <source>
        <dbReference type="Google" id="ProtNLM"/>
    </source>
</evidence>
<protein>
    <recommendedName>
        <fullName evidence="4">C2H2-type domain-containing protein</fullName>
    </recommendedName>
</protein>
<gene>
    <name evidence="2" type="ORF">DFH07DRAFT_871094</name>
</gene>
<feature type="region of interest" description="Disordered" evidence="1">
    <location>
        <begin position="641"/>
        <end position="668"/>
    </location>
</feature>
<sequence length="852" mass="96880">MPTELKCRFCQKKVRSTKGLTSHLAQTPPCRQKLNETMPESWRKKHARGITPSPPPEGPESPGSTPHEAQPMDLDLGEIVAPYEPNSPPAARNPRRASVEEIEDEDAPGATRWYEDFPAAAGSVLEQRDAVDTVFEAIRRKQEEEGLAPWAPFDSEEDWDLARWLSKSGVSGGNINDFLKLKKIKAGTRPSYHNTRAFFQKIDALPTGPQWECEVFDVIGDEKDEKGNWKIEEIELWKRDPLECIKELMGNAAFREKMCYSPRKVYRDELGNIREFDEMWTGDWWWELQELLPEDVTICPVILASDKTQLSKFSGDKQAWPVYLSAGKDGVDMLCADGNMRRVYPILAAYVADYPEQCLVACCMENRCPKCVVDRKKRGMPVYSALRDPDETIRLMKRHAQGHAPPQFEKQGLRPADPFWKDLPHCNIFKCFTPDLLHQLHKGVFKEHITDWATESLGGSEPANNVEIDFRFRVMPSHPSLRHFKLGISLVSQWTGNEFKNMEKVFLGRGVLDFIYYAHFETHTDASLGKLKESWKLFHDNKDIFITKGIREDFNIPKIHSMQHYVDMIRALGTADGYNTELSERLHIDCAKLGYAASSKKEYTTQMTRWLMRREAIDRFASYLQWAIPGYLVELNDGAAMEPEADGDDSDEEEEDIAEPSPSSLSPAFTIAKKAPFGRVTVTSLEKDYGANNFLTHLENFLRSESLLPRRFRDISATFPVYKRVVIKIPPVVQVSTTVTNDPIRATLATPSRGLKRAVPAHFDTVLARKEKPAATVKRLSLDGLCAARVRAIFALPVEYGLFPTPLAYVEWFKPLTQLDADLCYIRALSDRPARPARSGNSREGFHAMKVY</sequence>
<feature type="region of interest" description="Disordered" evidence="1">
    <location>
        <begin position="16"/>
        <end position="108"/>
    </location>
</feature>
<evidence type="ECO:0000256" key="1">
    <source>
        <dbReference type="SAM" id="MobiDB-lite"/>
    </source>
</evidence>
<keyword evidence="3" id="KW-1185">Reference proteome</keyword>
<accession>A0AAD7I0U9</accession>
<dbReference type="EMBL" id="JARJLG010000178">
    <property type="protein sequence ID" value="KAJ7732059.1"/>
    <property type="molecule type" value="Genomic_DNA"/>
</dbReference>
<comment type="caution">
    <text evidence="2">The sequence shown here is derived from an EMBL/GenBank/DDBJ whole genome shotgun (WGS) entry which is preliminary data.</text>
</comment>
<evidence type="ECO:0000313" key="2">
    <source>
        <dbReference type="EMBL" id="KAJ7732059.1"/>
    </source>
</evidence>
<reference evidence="2" key="1">
    <citation type="submission" date="2023-03" db="EMBL/GenBank/DDBJ databases">
        <title>Massive genome expansion in bonnet fungi (Mycena s.s.) driven by repeated elements and novel gene families across ecological guilds.</title>
        <authorList>
            <consortium name="Lawrence Berkeley National Laboratory"/>
            <person name="Harder C.B."/>
            <person name="Miyauchi S."/>
            <person name="Viragh M."/>
            <person name="Kuo A."/>
            <person name="Thoen E."/>
            <person name="Andreopoulos B."/>
            <person name="Lu D."/>
            <person name="Skrede I."/>
            <person name="Drula E."/>
            <person name="Henrissat B."/>
            <person name="Morin E."/>
            <person name="Kohler A."/>
            <person name="Barry K."/>
            <person name="LaButti K."/>
            <person name="Morin E."/>
            <person name="Salamov A."/>
            <person name="Lipzen A."/>
            <person name="Mereny Z."/>
            <person name="Hegedus B."/>
            <person name="Baldrian P."/>
            <person name="Stursova M."/>
            <person name="Weitz H."/>
            <person name="Taylor A."/>
            <person name="Grigoriev I.V."/>
            <person name="Nagy L.G."/>
            <person name="Martin F."/>
            <person name="Kauserud H."/>
        </authorList>
    </citation>
    <scope>NUCLEOTIDE SEQUENCE</scope>
    <source>
        <strain evidence="2">CBHHK188m</strain>
    </source>
</reference>
<dbReference type="AlphaFoldDB" id="A0AAD7I0U9"/>
<proteinExistence type="predicted"/>
<dbReference type="InterPro" id="IPR041078">
    <property type="entry name" value="Plavaka"/>
</dbReference>
<organism evidence="2 3">
    <name type="scientific">Mycena maculata</name>
    <dbReference type="NCBI Taxonomy" id="230809"/>
    <lineage>
        <taxon>Eukaryota</taxon>
        <taxon>Fungi</taxon>
        <taxon>Dikarya</taxon>
        <taxon>Basidiomycota</taxon>
        <taxon>Agaricomycotina</taxon>
        <taxon>Agaricomycetes</taxon>
        <taxon>Agaricomycetidae</taxon>
        <taxon>Agaricales</taxon>
        <taxon>Marasmiineae</taxon>
        <taxon>Mycenaceae</taxon>
        <taxon>Mycena</taxon>
    </lineage>
</organism>
<dbReference type="Pfam" id="PF18759">
    <property type="entry name" value="Plavaka"/>
    <property type="match status" value="1"/>
</dbReference>
<evidence type="ECO:0000313" key="3">
    <source>
        <dbReference type="Proteomes" id="UP001215280"/>
    </source>
</evidence>
<dbReference type="Proteomes" id="UP001215280">
    <property type="component" value="Unassembled WGS sequence"/>
</dbReference>
<name>A0AAD7I0U9_9AGAR</name>